<dbReference type="PROSITE" id="PS50937">
    <property type="entry name" value="HTH_MERR_2"/>
    <property type="match status" value="1"/>
</dbReference>
<feature type="domain" description="HTH merR-type" evidence="3">
    <location>
        <begin position="17"/>
        <end position="85"/>
    </location>
</feature>
<dbReference type="PATRIC" id="fig|1348663.4.peg.6199"/>
<proteinExistence type="predicted"/>
<name>A0A066YUF2_9ACTN</name>
<dbReference type="Gene3D" id="1.10.1660.10">
    <property type="match status" value="1"/>
</dbReference>
<dbReference type="EMBL" id="JNBY01000131">
    <property type="protein sequence ID" value="KDN81686.1"/>
    <property type="molecule type" value="Genomic_DNA"/>
</dbReference>
<dbReference type="GO" id="GO:0003677">
    <property type="term" value="F:DNA binding"/>
    <property type="evidence" value="ECO:0007669"/>
    <property type="project" value="UniProtKB-KW"/>
</dbReference>
<reference evidence="4 5" key="1">
    <citation type="submission" date="2014-05" db="EMBL/GenBank/DDBJ databases">
        <title>Draft Genome Sequence of Kitasatospora cheerisanensis KCTC 2395.</title>
        <authorList>
            <person name="Nam D.H."/>
        </authorList>
    </citation>
    <scope>NUCLEOTIDE SEQUENCE [LARGE SCALE GENOMIC DNA]</scope>
    <source>
        <strain evidence="4 5">KCTC 2395</strain>
    </source>
</reference>
<dbReference type="PRINTS" id="PR00040">
    <property type="entry name" value="HTHMERR"/>
</dbReference>
<feature type="compositionally biased region" description="Pro residues" evidence="2">
    <location>
        <begin position="260"/>
        <end position="276"/>
    </location>
</feature>
<dbReference type="eggNOG" id="COG0789">
    <property type="taxonomic scope" value="Bacteria"/>
</dbReference>
<dbReference type="InterPro" id="IPR000551">
    <property type="entry name" value="MerR-type_HTH_dom"/>
</dbReference>
<gene>
    <name evidence="4" type="ORF">KCH_64060</name>
</gene>
<keyword evidence="1" id="KW-0238">DNA-binding</keyword>
<feature type="compositionally biased region" description="Basic residues" evidence="2">
    <location>
        <begin position="301"/>
        <end position="311"/>
    </location>
</feature>
<evidence type="ECO:0000259" key="3">
    <source>
        <dbReference type="PROSITE" id="PS50937"/>
    </source>
</evidence>
<organism evidence="4 5">
    <name type="scientific">Kitasatospora cheerisanensis KCTC 2395</name>
    <dbReference type="NCBI Taxonomy" id="1348663"/>
    <lineage>
        <taxon>Bacteria</taxon>
        <taxon>Bacillati</taxon>
        <taxon>Actinomycetota</taxon>
        <taxon>Actinomycetes</taxon>
        <taxon>Kitasatosporales</taxon>
        <taxon>Streptomycetaceae</taxon>
        <taxon>Kitasatospora</taxon>
    </lineage>
</organism>
<dbReference type="Pfam" id="PF13411">
    <property type="entry name" value="MerR_1"/>
    <property type="match status" value="1"/>
</dbReference>
<comment type="caution">
    <text evidence="4">The sequence shown here is derived from an EMBL/GenBank/DDBJ whole genome shotgun (WGS) entry which is preliminary data.</text>
</comment>
<feature type="compositionally biased region" description="Low complexity" evidence="2">
    <location>
        <begin position="217"/>
        <end position="252"/>
    </location>
</feature>
<dbReference type="GO" id="GO:0003700">
    <property type="term" value="F:DNA-binding transcription factor activity"/>
    <property type="evidence" value="ECO:0007669"/>
    <property type="project" value="InterPro"/>
</dbReference>
<dbReference type="HOGENOM" id="CLU_787040_0_0_11"/>
<keyword evidence="5" id="KW-1185">Reference proteome</keyword>
<sequence length="352" mass="37583">MLTGVAEIEKDREPPREYRIAELAEAAGISVRTVRFYRERRLLPPPRKAGRIAWYGPEHLARLRLIAELLDRGHALGGIAELIGAGEDGRDVAELIGLQAALVAPWSDETPVHLSWDELRAAFGEQLTEANTAESLAQGYITVDADGITHISRRLMDATVALVDEGVPLAAVLEVSRHASEYADAMADVFVALIRDRLLGALTHVQDLTPPKPPASPTASTASAPSPEPSTTPSSPSPWTAASAPSTTASPPNNASGGERPPPQASSPSHQPPRPLPTAAGTLLAPPATRAPPVTHLPLRPSRRRRHRPHLTNHPAPFRPPQAPFSSHQPPAHHPSHPGMGEWRAAKGARAC</sequence>
<accession>A0A066YUF2</accession>
<evidence type="ECO:0000256" key="1">
    <source>
        <dbReference type="ARBA" id="ARBA00023125"/>
    </source>
</evidence>
<dbReference type="SMART" id="SM00422">
    <property type="entry name" value="HTH_MERR"/>
    <property type="match status" value="1"/>
</dbReference>
<dbReference type="InterPro" id="IPR047057">
    <property type="entry name" value="MerR_fam"/>
</dbReference>
<evidence type="ECO:0000256" key="2">
    <source>
        <dbReference type="SAM" id="MobiDB-lite"/>
    </source>
</evidence>
<dbReference type="PANTHER" id="PTHR30204:SF93">
    <property type="entry name" value="HTH MERR-TYPE DOMAIN-CONTAINING PROTEIN"/>
    <property type="match status" value="1"/>
</dbReference>
<dbReference type="AlphaFoldDB" id="A0A066YUF2"/>
<dbReference type="Proteomes" id="UP000027178">
    <property type="component" value="Unassembled WGS sequence"/>
</dbReference>
<evidence type="ECO:0000313" key="5">
    <source>
        <dbReference type="Proteomes" id="UP000027178"/>
    </source>
</evidence>
<dbReference type="InterPro" id="IPR009061">
    <property type="entry name" value="DNA-bd_dom_put_sf"/>
</dbReference>
<protein>
    <submittedName>
        <fullName evidence="4">MerR family transcriptional regulator</fullName>
    </submittedName>
</protein>
<evidence type="ECO:0000313" key="4">
    <source>
        <dbReference type="EMBL" id="KDN81686.1"/>
    </source>
</evidence>
<feature type="region of interest" description="Disordered" evidence="2">
    <location>
        <begin position="206"/>
        <end position="352"/>
    </location>
</feature>
<feature type="compositionally biased region" description="Low complexity" evidence="2">
    <location>
        <begin position="277"/>
        <end position="300"/>
    </location>
</feature>
<dbReference type="PANTHER" id="PTHR30204">
    <property type="entry name" value="REDOX-CYCLING DRUG-SENSING TRANSCRIPTIONAL ACTIVATOR SOXR"/>
    <property type="match status" value="1"/>
</dbReference>
<dbReference type="SUPFAM" id="SSF46955">
    <property type="entry name" value="Putative DNA-binding domain"/>
    <property type="match status" value="1"/>
</dbReference>